<evidence type="ECO:0000313" key="6">
    <source>
        <dbReference type="EMBL" id="OGN05896.1"/>
    </source>
</evidence>
<comment type="subcellular location">
    <subcellularLocation>
        <location evidence="3">Cytoplasm</location>
    </subcellularLocation>
</comment>
<comment type="similarity">
    <text evidence="1 3 4">Belongs to the GrpE family.</text>
</comment>
<dbReference type="GO" id="GO:0005737">
    <property type="term" value="C:cytoplasm"/>
    <property type="evidence" value="ECO:0007669"/>
    <property type="project" value="UniProtKB-SubCell"/>
</dbReference>
<sequence>MNKENQNNKTDANQQIDANTTKEQTQDELETCKKLSNEYLNNWKKERADFINYKKDEAKRMETFVGFANEGLILEFLDIIDNLDLAAKHEASAESIKQIIKKTEGVLKKYDVERIKTDRAFNPELHEAVSTTEFLDPLKQGQETTPREDGGEKIEEVRAGYTMHGKVIRPARVKIVK</sequence>
<reference evidence="6 7" key="1">
    <citation type="journal article" date="2016" name="Nat. Commun.">
        <title>Thousands of microbial genomes shed light on interconnected biogeochemical processes in an aquifer system.</title>
        <authorList>
            <person name="Anantharaman K."/>
            <person name="Brown C.T."/>
            <person name="Hug L.A."/>
            <person name="Sharon I."/>
            <person name="Castelle C.J."/>
            <person name="Probst A.J."/>
            <person name="Thomas B.C."/>
            <person name="Singh A."/>
            <person name="Wilkins M.J."/>
            <person name="Karaoz U."/>
            <person name="Brodie E.L."/>
            <person name="Williams K.H."/>
            <person name="Hubbard S.S."/>
            <person name="Banfield J.F."/>
        </authorList>
    </citation>
    <scope>NUCLEOTIDE SEQUENCE [LARGE SCALE GENOMIC DNA]</scope>
</reference>
<dbReference type="PRINTS" id="PR00773">
    <property type="entry name" value="GRPEPROTEIN"/>
</dbReference>
<dbReference type="STRING" id="1802669.A2746_00400"/>
<dbReference type="InterPro" id="IPR013805">
    <property type="entry name" value="GrpE_CC"/>
</dbReference>
<dbReference type="GO" id="GO:0042803">
    <property type="term" value="F:protein homodimerization activity"/>
    <property type="evidence" value="ECO:0007669"/>
    <property type="project" value="InterPro"/>
</dbReference>
<comment type="subunit">
    <text evidence="3">Homodimer.</text>
</comment>
<dbReference type="PANTHER" id="PTHR21237:SF23">
    <property type="entry name" value="GRPE PROTEIN HOMOLOG, MITOCHONDRIAL"/>
    <property type="match status" value="1"/>
</dbReference>
<accession>A0A1F8F0V7</accession>
<dbReference type="EMBL" id="MGJJ01000003">
    <property type="protein sequence ID" value="OGN05896.1"/>
    <property type="molecule type" value="Genomic_DNA"/>
</dbReference>
<keyword evidence="3" id="KW-0963">Cytoplasm</keyword>
<evidence type="ECO:0000256" key="1">
    <source>
        <dbReference type="ARBA" id="ARBA00009054"/>
    </source>
</evidence>
<organism evidence="6 7">
    <name type="scientific">Candidatus Yanofskybacteria bacterium RIFCSPHIGHO2_01_FULL_44_22</name>
    <dbReference type="NCBI Taxonomy" id="1802669"/>
    <lineage>
        <taxon>Bacteria</taxon>
        <taxon>Candidatus Yanofskyibacteriota</taxon>
    </lineage>
</organism>
<dbReference type="SUPFAM" id="SSF58014">
    <property type="entry name" value="Coiled-coil domain of nucleotide exchange factor GrpE"/>
    <property type="match status" value="1"/>
</dbReference>
<gene>
    <name evidence="3" type="primary">grpE</name>
    <name evidence="6" type="ORF">A2746_00400</name>
</gene>
<dbReference type="InterPro" id="IPR009012">
    <property type="entry name" value="GrpE_head"/>
</dbReference>
<name>A0A1F8F0V7_9BACT</name>
<comment type="caution">
    <text evidence="6">The sequence shown here is derived from an EMBL/GenBank/DDBJ whole genome shotgun (WGS) entry which is preliminary data.</text>
</comment>
<protein>
    <recommendedName>
        <fullName evidence="3">Protein GrpE</fullName>
    </recommendedName>
    <alternativeName>
        <fullName evidence="3">HSP-70 cofactor</fullName>
    </alternativeName>
</protein>
<feature type="compositionally biased region" description="Polar residues" evidence="5">
    <location>
        <begin position="1"/>
        <end position="23"/>
    </location>
</feature>
<dbReference type="InterPro" id="IPR000740">
    <property type="entry name" value="GrpE"/>
</dbReference>
<dbReference type="GO" id="GO:0051087">
    <property type="term" value="F:protein-folding chaperone binding"/>
    <property type="evidence" value="ECO:0007669"/>
    <property type="project" value="InterPro"/>
</dbReference>
<evidence type="ECO:0000256" key="4">
    <source>
        <dbReference type="RuleBase" id="RU004478"/>
    </source>
</evidence>
<dbReference type="Proteomes" id="UP000177419">
    <property type="component" value="Unassembled WGS sequence"/>
</dbReference>
<dbReference type="Gene3D" id="3.90.20.20">
    <property type="match status" value="1"/>
</dbReference>
<dbReference type="SUPFAM" id="SSF51064">
    <property type="entry name" value="Head domain of nucleotide exchange factor GrpE"/>
    <property type="match status" value="1"/>
</dbReference>
<dbReference type="PANTHER" id="PTHR21237">
    <property type="entry name" value="GRPE PROTEIN"/>
    <property type="match status" value="1"/>
</dbReference>
<dbReference type="Pfam" id="PF01025">
    <property type="entry name" value="GrpE"/>
    <property type="match status" value="1"/>
</dbReference>
<evidence type="ECO:0000313" key="7">
    <source>
        <dbReference type="Proteomes" id="UP000177419"/>
    </source>
</evidence>
<keyword evidence="3" id="KW-0346">Stress response</keyword>
<dbReference type="GO" id="GO:0006457">
    <property type="term" value="P:protein folding"/>
    <property type="evidence" value="ECO:0007669"/>
    <property type="project" value="InterPro"/>
</dbReference>
<evidence type="ECO:0000256" key="3">
    <source>
        <dbReference type="HAMAP-Rule" id="MF_01151"/>
    </source>
</evidence>
<feature type="region of interest" description="Disordered" evidence="5">
    <location>
        <begin position="1"/>
        <end position="27"/>
    </location>
</feature>
<dbReference type="HAMAP" id="MF_01151">
    <property type="entry name" value="GrpE"/>
    <property type="match status" value="1"/>
</dbReference>
<dbReference type="Gene3D" id="2.30.22.10">
    <property type="entry name" value="Head domain of nucleotide exchange factor GrpE"/>
    <property type="match status" value="1"/>
</dbReference>
<evidence type="ECO:0000256" key="5">
    <source>
        <dbReference type="SAM" id="MobiDB-lite"/>
    </source>
</evidence>
<keyword evidence="2 3" id="KW-0143">Chaperone</keyword>
<dbReference type="GO" id="GO:0000774">
    <property type="term" value="F:adenyl-nucleotide exchange factor activity"/>
    <property type="evidence" value="ECO:0007669"/>
    <property type="project" value="InterPro"/>
</dbReference>
<dbReference type="GO" id="GO:0051082">
    <property type="term" value="F:unfolded protein binding"/>
    <property type="evidence" value="ECO:0007669"/>
    <property type="project" value="TreeGrafter"/>
</dbReference>
<evidence type="ECO:0000256" key="2">
    <source>
        <dbReference type="ARBA" id="ARBA00023186"/>
    </source>
</evidence>
<comment type="function">
    <text evidence="3">Participates actively in the response to hyperosmotic and heat shock by preventing the aggregation of stress-denatured proteins, in association with DnaK and GrpE. It is the nucleotide exchange factor for DnaK and may function as a thermosensor. Unfolded proteins bind initially to DnaJ; upon interaction with the DnaJ-bound protein, DnaK hydrolyzes its bound ATP, resulting in the formation of a stable complex. GrpE releases ADP from DnaK; ATP binding to DnaK triggers the release of the substrate protein, thus completing the reaction cycle. Several rounds of ATP-dependent interactions between DnaJ, DnaK and GrpE are required for fully efficient folding.</text>
</comment>
<dbReference type="AlphaFoldDB" id="A0A1F8F0V7"/>
<proteinExistence type="inferred from homology"/>